<dbReference type="AlphaFoldDB" id="A0A517Y3N0"/>
<dbReference type="Pfam" id="PF03193">
    <property type="entry name" value="RsgA_GTPase"/>
    <property type="match status" value="1"/>
</dbReference>
<keyword evidence="3 7" id="KW-0378">Hydrolase</keyword>
<dbReference type="InterPro" id="IPR030378">
    <property type="entry name" value="G_CP_dom"/>
</dbReference>
<dbReference type="PANTHER" id="PTHR32120:SF11">
    <property type="entry name" value="SMALL RIBOSOMAL SUBUNIT BIOGENESIS GTPASE RSGA 1, MITOCHONDRIAL-RELATED"/>
    <property type="match status" value="1"/>
</dbReference>
<dbReference type="PROSITE" id="PS50936">
    <property type="entry name" value="ENGC_GTPASE"/>
    <property type="match status" value="1"/>
</dbReference>
<dbReference type="NCBIfam" id="TIGR00157">
    <property type="entry name" value="ribosome small subunit-dependent GTPase A"/>
    <property type="match status" value="1"/>
</dbReference>
<dbReference type="GO" id="GO:0003924">
    <property type="term" value="F:GTPase activity"/>
    <property type="evidence" value="ECO:0007669"/>
    <property type="project" value="UniProtKB-UniRule"/>
</dbReference>
<feature type="domain" description="EngC GTPase" evidence="5">
    <location>
        <begin position="202"/>
        <end position="349"/>
    </location>
</feature>
<keyword evidence="3" id="KW-0862">Zinc</keyword>
<dbReference type="CDD" id="cd01854">
    <property type="entry name" value="YjeQ_EngC"/>
    <property type="match status" value="1"/>
</dbReference>
<keyword evidence="3" id="KW-0963">Cytoplasm</keyword>
<reference evidence="7 8" key="1">
    <citation type="submission" date="2019-02" db="EMBL/GenBank/DDBJ databases">
        <title>Deep-cultivation of Planctomycetes and their phenomic and genomic characterization uncovers novel biology.</title>
        <authorList>
            <person name="Wiegand S."/>
            <person name="Jogler M."/>
            <person name="Boedeker C."/>
            <person name="Pinto D."/>
            <person name="Vollmers J."/>
            <person name="Rivas-Marin E."/>
            <person name="Kohn T."/>
            <person name="Peeters S.H."/>
            <person name="Heuer A."/>
            <person name="Rast P."/>
            <person name="Oberbeckmann S."/>
            <person name="Bunk B."/>
            <person name="Jeske O."/>
            <person name="Meyerdierks A."/>
            <person name="Storesund J.E."/>
            <person name="Kallscheuer N."/>
            <person name="Luecker S."/>
            <person name="Lage O.M."/>
            <person name="Pohl T."/>
            <person name="Merkel B.J."/>
            <person name="Hornburger P."/>
            <person name="Mueller R.-W."/>
            <person name="Bruemmer F."/>
            <person name="Labrenz M."/>
            <person name="Spormann A.M."/>
            <person name="Op den Camp H."/>
            <person name="Overmann J."/>
            <person name="Amann R."/>
            <person name="Jetten M.S.M."/>
            <person name="Mascher T."/>
            <person name="Medema M.H."/>
            <person name="Devos D.P."/>
            <person name="Kaster A.-K."/>
            <person name="Ovreas L."/>
            <person name="Rohde M."/>
            <person name="Galperin M.Y."/>
            <person name="Jogler C."/>
        </authorList>
    </citation>
    <scope>NUCLEOTIDE SEQUENCE [LARGE SCALE GENOMIC DNA]</scope>
    <source>
        <strain evidence="7 8">ETA_A1</strain>
    </source>
</reference>
<comment type="function">
    <text evidence="3">One of several proteins that assist in the late maturation steps of the functional core of the 30S ribosomal subunit. Helps release RbfA from mature subunits. May play a role in the assembly of ribosomal proteins into the subunit. Circularly permuted GTPase that catalyzes slow GTP hydrolysis, GTPase activity is stimulated by the 30S ribosomal subunit.</text>
</comment>
<evidence type="ECO:0000256" key="4">
    <source>
        <dbReference type="SAM" id="MobiDB-lite"/>
    </source>
</evidence>
<evidence type="ECO:0000256" key="2">
    <source>
        <dbReference type="ARBA" id="ARBA00023134"/>
    </source>
</evidence>
<feature type="binding site" evidence="3">
    <location>
        <begin position="242"/>
        <end position="245"/>
    </location>
    <ligand>
        <name>GTP</name>
        <dbReference type="ChEBI" id="CHEBI:37565"/>
    </ligand>
</feature>
<dbReference type="Proteomes" id="UP000319576">
    <property type="component" value="Chromosome"/>
</dbReference>
<feature type="compositionally biased region" description="Basic and acidic residues" evidence="4">
    <location>
        <begin position="9"/>
        <end position="30"/>
    </location>
</feature>
<dbReference type="OrthoDB" id="9809485at2"/>
<dbReference type="GO" id="GO:0005525">
    <property type="term" value="F:GTP binding"/>
    <property type="evidence" value="ECO:0007669"/>
    <property type="project" value="UniProtKB-UniRule"/>
</dbReference>
<keyword evidence="3" id="KW-0690">Ribosome biogenesis</keyword>
<sequence length="417" mass="44582">MGSGKKKVRVDLRKNRAKPPRENDITRAFKADAAATGDAAGGERVRAKGDLSRKRTLTVDTAADGMPAADAACVRGRVLRVHGLASVVEADDGRVFRCAVRRLLKSLSVDERSVVTTGDVVWFRPVVSNSEVEIGGAPRAAAAEPLTADVGEEAPSPDADPGAAQIPTSKFQPTPEGMIERVEPRRGVLTRASRRREHVLVANVDQLAIVISLVLPDLKPHLIDRYLAAAQKGGLAPVLLLNKADLADPVALQPLVGFYSQLGIPTILTSAATGLGVGRLRELLRGRATVFSGQSGVGKSSLLNSVQPGLALKVKSVSEVNEKGRHTTTYAQLIRLDAGGWVVDTPGVRTLALWDTSPEEVEGYFPEFRPFVPGCAFPDCTHTHETGCAVKAAVARRQLSERRYHSYIGMFRGAGEE</sequence>
<dbReference type="Gene3D" id="1.10.40.50">
    <property type="entry name" value="Probable gtpase engc, domain 3"/>
    <property type="match status" value="1"/>
</dbReference>
<comment type="subcellular location">
    <subcellularLocation>
        <location evidence="3">Cytoplasm</location>
    </subcellularLocation>
</comment>
<comment type="cofactor">
    <cofactor evidence="3">
        <name>Zn(2+)</name>
        <dbReference type="ChEBI" id="CHEBI:29105"/>
    </cofactor>
    <text evidence="3">Binds 1 zinc ion per subunit.</text>
</comment>
<evidence type="ECO:0000256" key="3">
    <source>
        <dbReference type="HAMAP-Rule" id="MF_01820"/>
    </source>
</evidence>
<feature type="binding site" evidence="3">
    <location>
        <position position="382"/>
    </location>
    <ligand>
        <name>Zn(2+)</name>
        <dbReference type="ChEBI" id="CHEBI:29105"/>
    </ligand>
</feature>
<proteinExistence type="inferred from homology"/>
<dbReference type="GO" id="GO:0019843">
    <property type="term" value="F:rRNA binding"/>
    <property type="evidence" value="ECO:0007669"/>
    <property type="project" value="UniProtKB-KW"/>
</dbReference>
<dbReference type="SUPFAM" id="SSF52540">
    <property type="entry name" value="P-loop containing nucleoside triphosphate hydrolases"/>
    <property type="match status" value="1"/>
</dbReference>
<name>A0A517Y3N0_9BACT</name>
<evidence type="ECO:0000259" key="5">
    <source>
        <dbReference type="PROSITE" id="PS50936"/>
    </source>
</evidence>
<feature type="binding site" evidence="3">
    <location>
        <position position="380"/>
    </location>
    <ligand>
        <name>Zn(2+)</name>
        <dbReference type="ChEBI" id="CHEBI:29105"/>
    </ligand>
</feature>
<dbReference type="Gene3D" id="2.40.50.140">
    <property type="entry name" value="Nucleic acid-binding proteins"/>
    <property type="match status" value="1"/>
</dbReference>
<dbReference type="PANTHER" id="PTHR32120">
    <property type="entry name" value="SMALL RIBOSOMAL SUBUNIT BIOGENESIS GTPASE RSGA"/>
    <property type="match status" value="1"/>
</dbReference>
<evidence type="ECO:0000259" key="6">
    <source>
        <dbReference type="PROSITE" id="PS51721"/>
    </source>
</evidence>
<dbReference type="InterPro" id="IPR004881">
    <property type="entry name" value="Ribosome_biogen_GTPase_RsgA"/>
</dbReference>
<feature type="region of interest" description="Disordered" evidence="4">
    <location>
        <begin position="150"/>
        <end position="176"/>
    </location>
</feature>
<feature type="domain" description="CP-type G" evidence="6">
    <location>
        <begin position="193"/>
        <end position="351"/>
    </location>
</feature>
<evidence type="ECO:0000313" key="7">
    <source>
        <dbReference type="EMBL" id="QDU24332.1"/>
    </source>
</evidence>
<keyword evidence="1 3" id="KW-0547">Nucleotide-binding</keyword>
<keyword evidence="3" id="KW-0694">RNA-binding</keyword>
<dbReference type="RefSeq" id="WP_145244495.1">
    <property type="nucleotide sequence ID" value="NZ_CP036273.1"/>
</dbReference>
<feature type="binding site" evidence="3">
    <location>
        <position position="388"/>
    </location>
    <ligand>
        <name>Zn(2+)</name>
        <dbReference type="ChEBI" id="CHEBI:29105"/>
    </ligand>
</feature>
<dbReference type="InterPro" id="IPR010914">
    <property type="entry name" value="RsgA_GTPase_dom"/>
</dbReference>
<dbReference type="InterPro" id="IPR027417">
    <property type="entry name" value="P-loop_NTPase"/>
</dbReference>
<organism evidence="7 8">
    <name type="scientific">Urbifossiella limnaea</name>
    <dbReference type="NCBI Taxonomy" id="2528023"/>
    <lineage>
        <taxon>Bacteria</taxon>
        <taxon>Pseudomonadati</taxon>
        <taxon>Planctomycetota</taxon>
        <taxon>Planctomycetia</taxon>
        <taxon>Gemmatales</taxon>
        <taxon>Gemmataceae</taxon>
        <taxon>Urbifossiella</taxon>
    </lineage>
</organism>
<evidence type="ECO:0000256" key="1">
    <source>
        <dbReference type="ARBA" id="ARBA00022741"/>
    </source>
</evidence>
<dbReference type="EC" id="3.6.1.-" evidence="3"/>
<dbReference type="GO" id="GO:0042274">
    <property type="term" value="P:ribosomal small subunit biogenesis"/>
    <property type="evidence" value="ECO:0007669"/>
    <property type="project" value="UniProtKB-UniRule"/>
</dbReference>
<keyword evidence="3" id="KW-0479">Metal-binding</keyword>
<protein>
    <recommendedName>
        <fullName evidence="3">Small ribosomal subunit biogenesis GTPase RsgA</fullName>
        <ecNumber evidence="3">3.6.1.-</ecNumber>
    </recommendedName>
</protein>
<dbReference type="KEGG" id="uli:ETAA1_63460"/>
<feature type="binding site" evidence="3">
    <location>
        <begin position="293"/>
        <end position="301"/>
    </location>
    <ligand>
        <name>GTP</name>
        <dbReference type="ChEBI" id="CHEBI:37565"/>
    </ligand>
</feature>
<accession>A0A517Y3N0</accession>
<keyword evidence="8" id="KW-1185">Reference proteome</keyword>
<dbReference type="Gene3D" id="3.40.50.300">
    <property type="entry name" value="P-loop containing nucleotide triphosphate hydrolases"/>
    <property type="match status" value="1"/>
</dbReference>
<dbReference type="GO" id="GO:0005737">
    <property type="term" value="C:cytoplasm"/>
    <property type="evidence" value="ECO:0007669"/>
    <property type="project" value="UniProtKB-SubCell"/>
</dbReference>
<feature type="binding site" evidence="3">
    <location>
        <position position="375"/>
    </location>
    <ligand>
        <name>Zn(2+)</name>
        <dbReference type="ChEBI" id="CHEBI:29105"/>
    </ligand>
</feature>
<gene>
    <name evidence="3 7" type="primary">rsgA</name>
    <name evidence="7" type="ORF">ETAA1_63460</name>
</gene>
<keyword evidence="3" id="KW-0699">rRNA-binding</keyword>
<evidence type="ECO:0000313" key="8">
    <source>
        <dbReference type="Proteomes" id="UP000319576"/>
    </source>
</evidence>
<dbReference type="GO" id="GO:0046872">
    <property type="term" value="F:metal ion binding"/>
    <property type="evidence" value="ECO:0007669"/>
    <property type="project" value="UniProtKB-KW"/>
</dbReference>
<dbReference type="PROSITE" id="PS51721">
    <property type="entry name" value="G_CP"/>
    <property type="match status" value="1"/>
</dbReference>
<dbReference type="HAMAP" id="MF_01820">
    <property type="entry name" value="GTPase_RsgA"/>
    <property type="match status" value="1"/>
</dbReference>
<comment type="subunit">
    <text evidence="3">Monomer. Associates with 30S ribosomal subunit, binds 16S rRNA.</text>
</comment>
<keyword evidence="2 3" id="KW-0342">GTP-binding</keyword>
<dbReference type="InterPro" id="IPR012340">
    <property type="entry name" value="NA-bd_OB-fold"/>
</dbReference>
<feature type="region of interest" description="Disordered" evidence="4">
    <location>
        <begin position="1"/>
        <end position="30"/>
    </location>
</feature>
<dbReference type="EMBL" id="CP036273">
    <property type="protein sequence ID" value="QDU24332.1"/>
    <property type="molecule type" value="Genomic_DNA"/>
</dbReference>
<comment type="similarity">
    <text evidence="3">Belongs to the TRAFAC class YlqF/YawG GTPase family. RsgA subfamily.</text>
</comment>